<dbReference type="PANTHER" id="PTHR11227">
    <property type="entry name" value="WD-REPEAT PROTEIN INTERACTING WITH PHOSPHOINOSIDES WIPI -RELATED"/>
    <property type="match status" value="1"/>
</dbReference>
<dbReference type="AlphaFoldDB" id="A0A7R8ZP85"/>
<organism evidence="3">
    <name type="scientific">Cyprideis torosa</name>
    <dbReference type="NCBI Taxonomy" id="163714"/>
    <lineage>
        <taxon>Eukaryota</taxon>
        <taxon>Metazoa</taxon>
        <taxon>Ecdysozoa</taxon>
        <taxon>Arthropoda</taxon>
        <taxon>Crustacea</taxon>
        <taxon>Oligostraca</taxon>
        <taxon>Ostracoda</taxon>
        <taxon>Podocopa</taxon>
        <taxon>Podocopida</taxon>
        <taxon>Cytherocopina</taxon>
        <taxon>Cytheroidea</taxon>
        <taxon>Cytherideidae</taxon>
        <taxon>Cyprideis</taxon>
    </lineage>
</organism>
<protein>
    <submittedName>
        <fullName evidence="3">Uncharacterized protein</fullName>
    </submittedName>
</protein>
<evidence type="ECO:0000256" key="1">
    <source>
        <dbReference type="ARBA" id="ARBA00022574"/>
    </source>
</evidence>
<keyword evidence="2" id="KW-0677">Repeat</keyword>
<dbReference type="InterPro" id="IPR048720">
    <property type="entry name" value="PROPPIN"/>
</dbReference>
<evidence type="ECO:0000256" key="2">
    <source>
        <dbReference type="ARBA" id="ARBA00022737"/>
    </source>
</evidence>
<dbReference type="OrthoDB" id="1667587at2759"/>
<sequence>MFEAASAAGKGCFACGSEDGFRVYNTDPLRLKEKEDLEGGGGIAQVEMLFRCNFLALVGGGANPKYPPNKVFIWDDIKKATVIELEFSSPVCSVRLRRERIVVVLHSLVKVFSFAQDPQQLHVFDTAPNPRGKQSTDKG</sequence>
<name>A0A7R8ZP85_9CRUS</name>
<keyword evidence="1" id="KW-0853">WD repeat</keyword>
<evidence type="ECO:0000313" key="3">
    <source>
        <dbReference type="EMBL" id="CAD7227209.1"/>
    </source>
</evidence>
<reference evidence="3" key="1">
    <citation type="submission" date="2020-11" db="EMBL/GenBank/DDBJ databases">
        <authorList>
            <person name="Tran Van P."/>
        </authorList>
    </citation>
    <scope>NUCLEOTIDE SEQUENCE</scope>
</reference>
<proteinExistence type="predicted"/>
<accession>A0A7R8ZP85</accession>
<gene>
    <name evidence="3" type="ORF">CTOB1V02_LOCUS5117</name>
</gene>
<dbReference type="SUPFAM" id="SSF50978">
    <property type="entry name" value="WD40 repeat-like"/>
    <property type="match status" value="1"/>
</dbReference>
<dbReference type="EMBL" id="OB661069">
    <property type="protein sequence ID" value="CAD7227209.1"/>
    <property type="molecule type" value="Genomic_DNA"/>
</dbReference>
<dbReference type="InterPro" id="IPR036322">
    <property type="entry name" value="WD40_repeat_dom_sf"/>
</dbReference>